<dbReference type="AlphaFoldDB" id="A0A3A2Z2S7"/>
<feature type="domain" description="DUF2268" evidence="1">
    <location>
        <begin position="46"/>
        <end position="134"/>
    </location>
</feature>
<gene>
    <name evidence="2" type="ORF">PHISCL_10280</name>
</gene>
<sequence>MTLHFINARHQLSGIKDWLTDSLGTAFAASAALLPLGDTDVIITGGNRVIPEKGHLGYAPEKGVIYVTVDPDHASLRANPDQSLERMLAHELHHCSRWDGPGYGTTLGETLISEGLAGHFAQEVFNWQPEPWESVEPRFCGHMSQGHGRNGITPDMDMKSGSSVQPRYRDGWATLWGISSCRAT</sequence>
<protein>
    <recommendedName>
        <fullName evidence="1">DUF2268 domain-containing protein</fullName>
    </recommendedName>
</protein>
<dbReference type="InterPro" id="IPR018728">
    <property type="entry name" value="DUF2268"/>
</dbReference>
<dbReference type="EMBL" id="MVGC01001055">
    <property type="protein sequence ID" value="RJE17382.1"/>
    <property type="molecule type" value="Genomic_DNA"/>
</dbReference>
<dbReference type="OrthoDB" id="10479488at2759"/>
<organism evidence="2 3">
    <name type="scientific">Aspergillus sclerotialis</name>
    <dbReference type="NCBI Taxonomy" id="2070753"/>
    <lineage>
        <taxon>Eukaryota</taxon>
        <taxon>Fungi</taxon>
        <taxon>Dikarya</taxon>
        <taxon>Ascomycota</taxon>
        <taxon>Pezizomycotina</taxon>
        <taxon>Eurotiomycetes</taxon>
        <taxon>Eurotiomycetidae</taxon>
        <taxon>Eurotiales</taxon>
        <taxon>Aspergillaceae</taxon>
        <taxon>Aspergillus</taxon>
        <taxon>Aspergillus subgen. Polypaecilum</taxon>
    </lineage>
</organism>
<dbReference type="Proteomes" id="UP000266188">
    <property type="component" value="Unassembled WGS sequence"/>
</dbReference>
<dbReference type="Pfam" id="PF10026">
    <property type="entry name" value="DUF2268"/>
    <property type="match status" value="1"/>
</dbReference>
<name>A0A3A2Z2S7_9EURO</name>
<accession>A0A3A2Z2S7</accession>
<evidence type="ECO:0000313" key="3">
    <source>
        <dbReference type="Proteomes" id="UP000266188"/>
    </source>
</evidence>
<keyword evidence="3" id="KW-1185">Reference proteome</keyword>
<comment type="caution">
    <text evidence="2">The sequence shown here is derived from an EMBL/GenBank/DDBJ whole genome shotgun (WGS) entry which is preliminary data.</text>
</comment>
<reference evidence="3" key="1">
    <citation type="submission" date="2017-02" db="EMBL/GenBank/DDBJ databases">
        <authorList>
            <person name="Tafer H."/>
            <person name="Lopandic K."/>
        </authorList>
    </citation>
    <scope>NUCLEOTIDE SEQUENCE [LARGE SCALE GENOMIC DNA]</scope>
    <source>
        <strain evidence="3">CBS 366.77</strain>
    </source>
</reference>
<evidence type="ECO:0000259" key="1">
    <source>
        <dbReference type="Pfam" id="PF10026"/>
    </source>
</evidence>
<evidence type="ECO:0000313" key="2">
    <source>
        <dbReference type="EMBL" id="RJE17382.1"/>
    </source>
</evidence>
<proteinExistence type="predicted"/>